<dbReference type="InterPro" id="IPR036396">
    <property type="entry name" value="Cyt_P450_sf"/>
</dbReference>
<dbReference type="InterPro" id="IPR050121">
    <property type="entry name" value="Cytochrome_P450_monoxygenase"/>
</dbReference>
<keyword evidence="11" id="KW-1185">Reference proteome</keyword>
<keyword evidence="7 9" id="KW-0503">Monooxygenase</keyword>
<protein>
    <recommendedName>
        <fullName evidence="12">Cytochrome P450</fullName>
    </recommendedName>
</protein>
<dbReference type="PROSITE" id="PS00086">
    <property type="entry name" value="CYTOCHROME_P450"/>
    <property type="match status" value="1"/>
</dbReference>
<evidence type="ECO:0000256" key="6">
    <source>
        <dbReference type="ARBA" id="ARBA00023004"/>
    </source>
</evidence>
<dbReference type="GeneID" id="55988760"/>
<evidence type="ECO:0008006" key="12">
    <source>
        <dbReference type="Google" id="ProtNLM"/>
    </source>
</evidence>
<evidence type="ECO:0000313" key="11">
    <source>
        <dbReference type="Proteomes" id="UP000509510"/>
    </source>
</evidence>
<evidence type="ECO:0000256" key="3">
    <source>
        <dbReference type="ARBA" id="ARBA00022617"/>
    </source>
</evidence>
<dbReference type="GO" id="GO:0004497">
    <property type="term" value="F:monooxygenase activity"/>
    <property type="evidence" value="ECO:0007669"/>
    <property type="project" value="UniProtKB-KW"/>
</dbReference>
<dbReference type="SUPFAM" id="SSF48264">
    <property type="entry name" value="Cytochrome P450"/>
    <property type="match status" value="1"/>
</dbReference>
<dbReference type="PANTHER" id="PTHR24305:SF157">
    <property type="entry name" value="N-ACETYLTRYPTOPHAN 6-HYDROXYLASE IVOC-RELATED"/>
    <property type="match status" value="1"/>
</dbReference>
<keyword evidence="3 8" id="KW-0349">Heme</keyword>
<proteinExistence type="inferred from homology"/>
<dbReference type="EMBL" id="CP055898">
    <property type="protein sequence ID" value="QKX54163.1"/>
    <property type="molecule type" value="Genomic_DNA"/>
</dbReference>
<dbReference type="GO" id="GO:0005506">
    <property type="term" value="F:iron ion binding"/>
    <property type="evidence" value="ECO:0007669"/>
    <property type="project" value="InterPro"/>
</dbReference>
<dbReference type="InterPro" id="IPR017972">
    <property type="entry name" value="Cyt_P450_CS"/>
</dbReference>
<evidence type="ECO:0000256" key="7">
    <source>
        <dbReference type="ARBA" id="ARBA00023033"/>
    </source>
</evidence>
<dbReference type="GO" id="GO:0020037">
    <property type="term" value="F:heme binding"/>
    <property type="evidence" value="ECO:0007669"/>
    <property type="project" value="InterPro"/>
</dbReference>
<evidence type="ECO:0000256" key="9">
    <source>
        <dbReference type="RuleBase" id="RU000461"/>
    </source>
</evidence>
<evidence type="ECO:0000313" key="10">
    <source>
        <dbReference type="EMBL" id="QKX54163.1"/>
    </source>
</evidence>
<keyword evidence="4 8" id="KW-0479">Metal-binding</keyword>
<dbReference type="CDD" id="cd11062">
    <property type="entry name" value="CYP58-like"/>
    <property type="match status" value="1"/>
</dbReference>
<dbReference type="Proteomes" id="UP000509510">
    <property type="component" value="Chromosome I"/>
</dbReference>
<dbReference type="PRINTS" id="PR00385">
    <property type="entry name" value="P450"/>
</dbReference>
<accession>A0A7H8QLW3</accession>
<organism evidence="10 11">
    <name type="scientific">Talaromyces rugulosus</name>
    <name type="common">Penicillium rugulosum</name>
    <dbReference type="NCBI Taxonomy" id="121627"/>
    <lineage>
        <taxon>Eukaryota</taxon>
        <taxon>Fungi</taxon>
        <taxon>Dikarya</taxon>
        <taxon>Ascomycota</taxon>
        <taxon>Pezizomycotina</taxon>
        <taxon>Eurotiomycetes</taxon>
        <taxon>Eurotiomycetidae</taxon>
        <taxon>Eurotiales</taxon>
        <taxon>Trichocomaceae</taxon>
        <taxon>Talaromyces</taxon>
        <taxon>Talaromyces sect. Islandici</taxon>
    </lineage>
</organism>
<evidence type="ECO:0000256" key="5">
    <source>
        <dbReference type="ARBA" id="ARBA00023002"/>
    </source>
</evidence>
<dbReference type="Pfam" id="PF00067">
    <property type="entry name" value="p450"/>
    <property type="match status" value="1"/>
</dbReference>
<dbReference type="PANTHER" id="PTHR24305">
    <property type="entry name" value="CYTOCHROME P450"/>
    <property type="match status" value="1"/>
</dbReference>
<dbReference type="InterPro" id="IPR002401">
    <property type="entry name" value="Cyt_P450_E_grp-I"/>
</dbReference>
<comment type="cofactor">
    <cofactor evidence="1 8">
        <name>heme</name>
        <dbReference type="ChEBI" id="CHEBI:30413"/>
    </cofactor>
</comment>
<evidence type="ECO:0000256" key="4">
    <source>
        <dbReference type="ARBA" id="ARBA00022723"/>
    </source>
</evidence>
<sequence>MVSAFPSRWKIWKNTHRDVHSLPVSGPIVRIAPDEVHILDADFWETLFSKAGRVDKYNWMSNRFGNDTSVLTTAAHDLHRVRRNALNPYFSRQRILGLQDTIRQKLSVFVNQIQENANVGAPITISRGYMAFSEDVIMHYCFGYDYDSLRKSAWTPVLHDAFAAVCIAGNMALQFPTIPKVMNALPQAWVEKLDPLYALIFRMQNDFGRQIRQMKAALPPAKSDRGVDNTNPTVIAELLQSDLPNEQKADRRLQDEVQLIVGAGLSTTGWTLSVGTYYLLSNPRILACLCKELDDAIPTSTTANTADLISNLEWTELERLPYLTAVIKEAVRLSYSTTSRNVRLLPKPVQFKEWTVPARTPISMTVPFLNHDEDIFPQSRSFVPERWLDALKTKNGSSLDKYFVGFGKGTRSCLGSNLAWCELHLGFASLFRLFDFELYETDKTDVEIAHDFFLPFAKLDSKGIRVFVKERQ</sequence>
<dbReference type="RefSeq" id="XP_035340342.1">
    <property type="nucleotide sequence ID" value="XM_035484449.1"/>
</dbReference>
<comment type="similarity">
    <text evidence="2 9">Belongs to the cytochrome P450 family.</text>
</comment>
<dbReference type="InterPro" id="IPR001128">
    <property type="entry name" value="Cyt_P450"/>
</dbReference>
<dbReference type="OrthoDB" id="3945418at2759"/>
<keyword evidence="6 8" id="KW-0408">Iron</keyword>
<reference evidence="11" key="1">
    <citation type="submission" date="2020-06" db="EMBL/GenBank/DDBJ databases">
        <title>A chromosome-scale genome assembly of Talaromyces rugulosus W13939.</title>
        <authorList>
            <person name="Wang B."/>
            <person name="Guo L."/>
            <person name="Ye K."/>
            <person name="Wang L."/>
        </authorList>
    </citation>
    <scope>NUCLEOTIDE SEQUENCE [LARGE SCALE GENOMIC DNA]</scope>
    <source>
        <strain evidence="11">W13939</strain>
    </source>
</reference>
<evidence type="ECO:0000256" key="8">
    <source>
        <dbReference type="PIRSR" id="PIRSR602401-1"/>
    </source>
</evidence>
<feature type="binding site" description="axial binding residue" evidence="8">
    <location>
        <position position="413"/>
    </location>
    <ligand>
        <name>heme</name>
        <dbReference type="ChEBI" id="CHEBI:30413"/>
    </ligand>
    <ligandPart>
        <name>Fe</name>
        <dbReference type="ChEBI" id="CHEBI:18248"/>
    </ligandPart>
</feature>
<gene>
    <name evidence="10" type="ORF">TRUGW13939_01247</name>
</gene>
<dbReference type="AlphaFoldDB" id="A0A7H8QLW3"/>
<dbReference type="GO" id="GO:0016705">
    <property type="term" value="F:oxidoreductase activity, acting on paired donors, with incorporation or reduction of molecular oxygen"/>
    <property type="evidence" value="ECO:0007669"/>
    <property type="project" value="InterPro"/>
</dbReference>
<dbReference type="PRINTS" id="PR00463">
    <property type="entry name" value="EP450I"/>
</dbReference>
<name>A0A7H8QLW3_TALRU</name>
<dbReference type="Gene3D" id="1.10.630.10">
    <property type="entry name" value="Cytochrome P450"/>
    <property type="match status" value="1"/>
</dbReference>
<keyword evidence="5 9" id="KW-0560">Oxidoreductase</keyword>
<evidence type="ECO:0000256" key="1">
    <source>
        <dbReference type="ARBA" id="ARBA00001971"/>
    </source>
</evidence>
<evidence type="ECO:0000256" key="2">
    <source>
        <dbReference type="ARBA" id="ARBA00010617"/>
    </source>
</evidence>
<dbReference type="KEGG" id="trg:TRUGW13939_01247"/>